<keyword evidence="1" id="KW-0175">Coiled coil</keyword>
<accession>A0A6G8AWH5</accession>
<gene>
    <name evidence="2" type="ORF">G7082_12825</name>
</gene>
<dbReference type="KEGG" id="vhy:G7082_12825"/>
<reference evidence="2 3" key="1">
    <citation type="submission" date="2020-03" db="EMBL/GenBank/DDBJ databases">
        <title>Vagococcus sp. nov., isolated from beetles.</title>
        <authorList>
            <person name="Hyun D.-W."/>
            <person name="Bae J.-W."/>
        </authorList>
    </citation>
    <scope>NUCLEOTIDE SEQUENCE [LARGE SCALE GENOMIC DNA]</scope>
    <source>
        <strain evidence="2 3">HDW17B</strain>
    </source>
</reference>
<dbReference type="RefSeq" id="WP_166035500.1">
    <property type="nucleotide sequence ID" value="NZ_CP049887.1"/>
</dbReference>
<evidence type="ECO:0000256" key="1">
    <source>
        <dbReference type="SAM" id="Coils"/>
    </source>
</evidence>
<dbReference type="Proteomes" id="UP000501747">
    <property type="component" value="Chromosome"/>
</dbReference>
<organism evidence="2 3">
    <name type="scientific">Vagococcus hydrophili</name>
    <dbReference type="NCBI Taxonomy" id="2714947"/>
    <lineage>
        <taxon>Bacteria</taxon>
        <taxon>Bacillati</taxon>
        <taxon>Bacillota</taxon>
        <taxon>Bacilli</taxon>
        <taxon>Lactobacillales</taxon>
        <taxon>Enterococcaceae</taxon>
        <taxon>Vagococcus</taxon>
    </lineage>
</organism>
<keyword evidence="3" id="KW-1185">Reference proteome</keyword>
<protein>
    <submittedName>
        <fullName evidence="2">Uncharacterized protein</fullName>
    </submittedName>
</protein>
<proteinExistence type="predicted"/>
<evidence type="ECO:0000313" key="3">
    <source>
        <dbReference type="Proteomes" id="UP000501747"/>
    </source>
</evidence>
<evidence type="ECO:0000313" key="2">
    <source>
        <dbReference type="EMBL" id="QIL49312.1"/>
    </source>
</evidence>
<dbReference type="EMBL" id="CP049887">
    <property type="protein sequence ID" value="QIL49312.1"/>
    <property type="molecule type" value="Genomic_DNA"/>
</dbReference>
<feature type="coiled-coil region" evidence="1">
    <location>
        <begin position="12"/>
        <end position="92"/>
    </location>
</feature>
<sequence>MTESIGKKEVLIKKLLDNISKWSQELNLEESMNILDQHNELMSHYQVVSNEGLTNQNKKDLQKLCDEYQELMEKLEGEKAELFEKMAQLNQSEKIAHQYIKQFSESFFIDKDF</sequence>
<dbReference type="AlphaFoldDB" id="A0A6G8AWH5"/>
<name>A0A6G8AWH5_9ENTE</name>